<evidence type="ECO:0000313" key="2">
    <source>
        <dbReference type="EMBL" id="GBM40860.1"/>
    </source>
</evidence>
<protein>
    <submittedName>
        <fullName evidence="2">Uncharacterized protein</fullName>
    </submittedName>
</protein>
<keyword evidence="3" id="KW-1185">Reference proteome</keyword>
<gene>
    <name evidence="2" type="ORF">AVEN_14785_1</name>
</gene>
<feature type="transmembrane region" description="Helical" evidence="1">
    <location>
        <begin position="20"/>
        <end position="39"/>
    </location>
</feature>
<keyword evidence="1" id="KW-0812">Transmembrane</keyword>
<organism evidence="2 3">
    <name type="scientific">Araneus ventricosus</name>
    <name type="common">Orbweaver spider</name>
    <name type="synonym">Epeira ventricosa</name>
    <dbReference type="NCBI Taxonomy" id="182803"/>
    <lineage>
        <taxon>Eukaryota</taxon>
        <taxon>Metazoa</taxon>
        <taxon>Ecdysozoa</taxon>
        <taxon>Arthropoda</taxon>
        <taxon>Chelicerata</taxon>
        <taxon>Arachnida</taxon>
        <taxon>Araneae</taxon>
        <taxon>Araneomorphae</taxon>
        <taxon>Entelegynae</taxon>
        <taxon>Araneoidea</taxon>
        <taxon>Araneidae</taxon>
        <taxon>Araneus</taxon>
    </lineage>
</organism>
<evidence type="ECO:0000256" key="1">
    <source>
        <dbReference type="SAM" id="Phobius"/>
    </source>
</evidence>
<comment type="caution">
    <text evidence="2">The sequence shown here is derived from an EMBL/GenBank/DDBJ whole genome shotgun (WGS) entry which is preliminary data.</text>
</comment>
<sequence length="117" mass="13205">MASELEEQPSHRGPLQLLHWKLEIAQVIVGLFLSALVFIRGASLKMEEFGMTLQVLRRFAGTMNIETNYIRTLSIVNCESFCVHQKNPAVFVSNHEPCPQLRTSCSGTVQFANKLTR</sequence>
<accession>A0A4Y2FH22</accession>
<evidence type="ECO:0000313" key="3">
    <source>
        <dbReference type="Proteomes" id="UP000499080"/>
    </source>
</evidence>
<proteinExistence type="predicted"/>
<name>A0A4Y2FH22_ARAVE</name>
<keyword evidence="1" id="KW-1133">Transmembrane helix</keyword>
<reference evidence="2 3" key="1">
    <citation type="journal article" date="2019" name="Sci. Rep.">
        <title>Orb-weaving spider Araneus ventricosus genome elucidates the spidroin gene catalogue.</title>
        <authorList>
            <person name="Kono N."/>
            <person name="Nakamura H."/>
            <person name="Ohtoshi R."/>
            <person name="Moran D.A.P."/>
            <person name="Shinohara A."/>
            <person name="Yoshida Y."/>
            <person name="Fujiwara M."/>
            <person name="Mori M."/>
            <person name="Tomita M."/>
            <person name="Arakawa K."/>
        </authorList>
    </citation>
    <scope>NUCLEOTIDE SEQUENCE [LARGE SCALE GENOMIC DNA]</scope>
</reference>
<keyword evidence="1" id="KW-0472">Membrane</keyword>
<dbReference type="Proteomes" id="UP000499080">
    <property type="component" value="Unassembled WGS sequence"/>
</dbReference>
<dbReference type="AlphaFoldDB" id="A0A4Y2FH22"/>
<dbReference type="EMBL" id="BGPR01000946">
    <property type="protein sequence ID" value="GBM40860.1"/>
    <property type="molecule type" value="Genomic_DNA"/>
</dbReference>